<organism evidence="1">
    <name type="scientific">marine sediment metagenome</name>
    <dbReference type="NCBI Taxonomy" id="412755"/>
    <lineage>
        <taxon>unclassified sequences</taxon>
        <taxon>metagenomes</taxon>
        <taxon>ecological metagenomes</taxon>
    </lineage>
</organism>
<gene>
    <name evidence="1" type="ORF">S12H4_27012</name>
</gene>
<sequence length="171" mass="20103">ARKTVDWEPWVDRVAEAVDFYRREFRVRPLIRMVFYHLTKFGLANTTYAYKYLDRLLVKARRDGRLPWGAFAEDKARQPGGGDYYYETVDEAIERGLDYLWGLPDTYHLPIWWGQDTEVLVVVEKAGERDVSIMTLANRQPPPGTCSYSEHRKVKSFFVVKTTISNFSRLR</sequence>
<dbReference type="AlphaFoldDB" id="X1U2Q9"/>
<protein>
    <submittedName>
        <fullName evidence="1">Uncharacterized protein</fullName>
    </submittedName>
</protein>
<feature type="non-terminal residue" evidence="1">
    <location>
        <position position="1"/>
    </location>
</feature>
<proteinExistence type="predicted"/>
<accession>X1U2Q9</accession>
<comment type="caution">
    <text evidence="1">The sequence shown here is derived from an EMBL/GenBank/DDBJ whole genome shotgun (WGS) entry which is preliminary data.</text>
</comment>
<reference evidence="1" key="1">
    <citation type="journal article" date="2014" name="Front. Microbiol.">
        <title>High frequency of phylogenetically diverse reductive dehalogenase-homologous genes in deep subseafloor sedimentary metagenomes.</title>
        <authorList>
            <person name="Kawai M."/>
            <person name="Futagami T."/>
            <person name="Toyoda A."/>
            <person name="Takaki Y."/>
            <person name="Nishi S."/>
            <person name="Hori S."/>
            <person name="Arai W."/>
            <person name="Tsubouchi T."/>
            <person name="Morono Y."/>
            <person name="Uchiyama I."/>
            <person name="Ito T."/>
            <person name="Fujiyama A."/>
            <person name="Inagaki F."/>
            <person name="Takami H."/>
        </authorList>
    </citation>
    <scope>NUCLEOTIDE SEQUENCE</scope>
    <source>
        <strain evidence="1">Expedition CK06-06</strain>
    </source>
</reference>
<dbReference type="EMBL" id="BARW01015380">
    <property type="protein sequence ID" value="GAI94090.1"/>
    <property type="molecule type" value="Genomic_DNA"/>
</dbReference>
<evidence type="ECO:0000313" key="1">
    <source>
        <dbReference type="EMBL" id="GAI94090.1"/>
    </source>
</evidence>
<name>X1U2Q9_9ZZZZ</name>